<evidence type="ECO:0000313" key="2">
    <source>
        <dbReference type="EMBL" id="GIY55675.1"/>
    </source>
</evidence>
<evidence type="ECO:0008006" key="4">
    <source>
        <dbReference type="Google" id="ProtNLM"/>
    </source>
</evidence>
<feature type="region of interest" description="Disordered" evidence="1">
    <location>
        <begin position="117"/>
        <end position="141"/>
    </location>
</feature>
<reference evidence="2 3" key="1">
    <citation type="submission" date="2021-06" db="EMBL/GenBank/DDBJ databases">
        <title>Caerostris darwini draft genome.</title>
        <authorList>
            <person name="Kono N."/>
            <person name="Arakawa K."/>
        </authorList>
    </citation>
    <scope>NUCLEOTIDE SEQUENCE [LARGE SCALE GENOMIC DNA]</scope>
</reference>
<keyword evidence="3" id="KW-1185">Reference proteome</keyword>
<feature type="compositionally biased region" description="Low complexity" evidence="1">
    <location>
        <begin position="117"/>
        <end position="128"/>
    </location>
</feature>
<comment type="caution">
    <text evidence="2">The sequence shown here is derived from an EMBL/GenBank/DDBJ whole genome shotgun (WGS) entry which is preliminary data.</text>
</comment>
<proteinExistence type="predicted"/>
<evidence type="ECO:0000256" key="1">
    <source>
        <dbReference type="SAM" id="MobiDB-lite"/>
    </source>
</evidence>
<dbReference type="AlphaFoldDB" id="A0AAV4UCY0"/>
<evidence type="ECO:0000313" key="3">
    <source>
        <dbReference type="Proteomes" id="UP001054837"/>
    </source>
</evidence>
<gene>
    <name evidence="2" type="ORF">CDAR_528921</name>
</gene>
<dbReference type="Proteomes" id="UP001054837">
    <property type="component" value="Unassembled WGS sequence"/>
</dbReference>
<protein>
    <recommendedName>
        <fullName evidence="4">Ycf1</fullName>
    </recommendedName>
</protein>
<sequence>MKTRLSPFFILPDQDWPQLSYELKSQVPSLKSSLPLGSIPQAYFAITRQHIEKEILQFENHTQAKKNFFQDHKRYYVTYWRGCPRFPKKRHHQSKRKPEFIEKAPIRDSINFPQLQTTYTPTAPTMQTSQQVNHSNIKSPQ</sequence>
<organism evidence="2 3">
    <name type="scientific">Caerostris darwini</name>
    <dbReference type="NCBI Taxonomy" id="1538125"/>
    <lineage>
        <taxon>Eukaryota</taxon>
        <taxon>Metazoa</taxon>
        <taxon>Ecdysozoa</taxon>
        <taxon>Arthropoda</taxon>
        <taxon>Chelicerata</taxon>
        <taxon>Arachnida</taxon>
        <taxon>Araneae</taxon>
        <taxon>Araneomorphae</taxon>
        <taxon>Entelegynae</taxon>
        <taxon>Araneoidea</taxon>
        <taxon>Araneidae</taxon>
        <taxon>Caerostris</taxon>
    </lineage>
</organism>
<feature type="compositionally biased region" description="Polar residues" evidence="1">
    <location>
        <begin position="129"/>
        <end position="141"/>
    </location>
</feature>
<accession>A0AAV4UCY0</accession>
<dbReference type="EMBL" id="BPLQ01011105">
    <property type="protein sequence ID" value="GIY55675.1"/>
    <property type="molecule type" value="Genomic_DNA"/>
</dbReference>
<name>A0AAV4UCY0_9ARAC</name>